<keyword evidence="2 3" id="KW-0418">Kinase</keyword>
<sequence length="294" mass="33078">MPDLLPEPIVKWIKQQSLQLISAQALTGGWVADIRKLTLHSRQGDCLELVLKQMPGGSAEQLAAEASGLQTLRLPDDAALRVPEVVWQEGNCLLLEYLPAAAPAEDFAVQLGIGLALQHRSGSVNRTFGFDTDTFCGGTRQPNRWQVDGTVFYAQQRYQVLAEQNLQRNRITPRLFEMILRLSDRLSELVPCQPAVLLHGDLWSGNVICGPGGEPALIDPAVYYGWAEAELAMTRMFGGFSERFYQVYEAHSAVLPDWRDRVELYNLYHYLNHLLLFGSGYHRDVERIVKYYSG</sequence>
<evidence type="ECO:0000313" key="3">
    <source>
        <dbReference type="EMBL" id="MBN0986470.1"/>
    </source>
</evidence>
<evidence type="ECO:0000256" key="1">
    <source>
        <dbReference type="ARBA" id="ARBA00009460"/>
    </source>
</evidence>
<evidence type="ECO:0000256" key="2">
    <source>
        <dbReference type="PIRNR" id="PIRNR006221"/>
    </source>
</evidence>
<dbReference type="Proteomes" id="UP000760472">
    <property type="component" value="Unassembled WGS sequence"/>
</dbReference>
<dbReference type="EMBL" id="JAFFZP010000004">
    <property type="protein sequence ID" value="MBN0986470.1"/>
    <property type="molecule type" value="Genomic_DNA"/>
</dbReference>
<dbReference type="RefSeq" id="WP_205212950.1">
    <property type="nucleotide sequence ID" value="NZ_JAFFZP010000004.1"/>
</dbReference>
<dbReference type="PANTHER" id="PTHR12149">
    <property type="entry name" value="FRUCTOSAMINE 3 KINASE-RELATED PROTEIN"/>
    <property type="match status" value="1"/>
</dbReference>
<organism evidence="3 4">
    <name type="scientific">Amphritea pacifica</name>
    <dbReference type="NCBI Taxonomy" id="2811233"/>
    <lineage>
        <taxon>Bacteria</taxon>
        <taxon>Pseudomonadati</taxon>
        <taxon>Pseudomonadota</taxon>
        <taxon>Gammaproteobacteria</taxon>
        <taxon>Oceanospirillales</taxon>
        <taxon>Oceanospirillaceae</taxon>
        <taxon>Amphritea</taxon>
    </lineage>
</organism>
<comment type="caution">
    <text evidence="3">The sequence shown here is derived from an EMBL/GenBank/DDBJ whole genome shotgun (WGS) entry which is preliminary data.</text>
</comment>
<dbReference type="PANTHER" id="PTHR12149:SF8">
    <property type="entry name" value="PROTEIN-RIBULOSAMINE 3-KINASE"/>
    <property type="match status" value="1"/>
</dbReference>
<accession>A0ABS2W440</accession>
<dbReference type="Gene3D" id="3.30.200.20">
    <property type="entry name" value="Phosphorylase Kinase, domain 1"/>
    <property type="match status" value="1"/>
</dbReference>
<proteinExistence type="inferred from homology"/>
<keyword evidence="2" id="KW-0808">Transferase</keyword>
<name>A0ABS2W440_9GAMM</name>
<dbReference type="GO" id="GO:0016301">
    <property type="term" value="F:kinase activity"/>
    <property type="evidence" value="ECO:0007669"/>
    <property type="project" value="UniProtKB-KW"/>
</dbReference>
<dbReference type="Gene3D" id="3.90.1200.10">
    <property type="match status" value="1"/>
</dbReference>
<keyword evidence="4" id="KW-1185">Reference proteome</keyword>
<dbReference type="SUPFAM" id="SSF56112">
    <property type="entry name" value="Protein kinase-like (PK-like)"/>
    <property type="match status" value="1"/>
</dbReference>
<dbReference type="Pfam" id="PF03881">
    <property type="entry name" value="Fructosamin_kin"/>
    <property type="match status" value="1"/>
</dbReference>
<dbReference type="InterPro" id="IPR016477">
    <property type="entry name" value="Fructo-/Ketosamine-3-kinase"/>
</dbReference>
<dbReference type="InterPro" id="IPR011009">
    <property type="entry name" value="Kinase-like_dom_sf"/>
</dbReference>
<evidence type="ECO:0000313" key="4">
    <source>
        <dbReference type="Proteomes" id="UP000760472"/>
    </source>
</evidence>
<reference evidence="3 4" key="1">
    <citation type="submission" date="2021-02" db="EMBL/GenBank/DDBJ databases">
        <title>A novel species of genus Amphritea isolated from a fishpond in China.</title>
        <authorList>
            <person name="Lu H."/>
        </authorList>
    </citation>
    <scope>NUCLEOTIDE SEQUENCE [LARGE SCALE GENOMIC DNA]</scope>
    <source>
        <strain evidence="3 4">RP18W</strain>
    </source>
</reference>
<protein>
    <submittedName>
        <fullName evidence="3">Fructosamine kinase family protein</fullName>
    </submittedName>
</protein>
<gene>
    <name evidence="3" type="ORF">JW498_03725</name>
</gene>
<comment type="similarity">
    <text evidence="1 2">Belongs to the fructosamine kinase family.</text>
</comment>
<dbReference type="PIRSF" id="PIRSF006221">
    <property type="entry name" value="Ketosamine-3-kinase"/>
    <property type="match status" value="1"/>
</dbReference>